<evidence type="ECO:0000313" key="3">
    <source>
        <dbReference type="Proteomes" id="UP000306274"/>
    </source>
</evidence>
<feature type="region of interest" description="Disordered" evidence="1">
    <location>
        <begin position="27"/>
        <end position="47"/>
    </location>
</feature>
<dbReference type="EMBL" id="SRZK01000083">
    <property type="protein sequence ID" value="TGZ10201.1"/>
    <property type="molecule type" value="Genomic_DNA"/>
</dbReference>
<comment type="caution">
    <text evidence="2">The sequence shown here is derived from an EMBL/GenBank/DDBJ whole genome shotgun (WGS) entry which is preliminary data.</text>
</comment>
<organism evidence="2 3">
    <name type="scientific">Streptomyces rhizosphaericola</name>
    <dbReference type="NCBI Taxonomy" id="2564098"/>
    <lineage>
        <taxon>Bacteria</taxon>
        <taxon>Bacillati</taxon>
        <taxon>Actinomycetota</taxon>
        <taxon>Actinomycetes</taxon>
        <taxon>Kitasatosporales</taxon>
        <taxon>Streptomycetaceae</taxon>
        <taxon>Streptomyces</taxon>
    </lineage>
</organism>
<evidence type="ECO:0000313" key="2">
    <source>
        <dbReference type="EMBL" id="TGZ10201.1"/>
    </source>
</evidence>
<protein>
    <submittedName>
        <fullName evidence="2">Uncharacterized protein</fullName>
    </submittedName>
</protein>
<keyword evidence="3" id="KW-1185">Reference proteome</keyword>
<sequence length="63" mass="6461">MAAAVRAALTRAGPLLLPGPLAGRFPGSPAGRFPGPPAGAAPRASTGMRRMLTALHDRSVRRM</sequence>
<evidence type="ECO:0000256" key="1">
    <source>
        <dbReference type="SAM" id="MobiDB-lite"/>
    </source>
</evidence>
<name>A0ABY2PH34_9ACTN</name>
<proteinExistence type="predicted"/>
<dbReference type="Proteomes" id="UP000306274">
    <property type="component" value="Unassembled WGS sequence"/>
</dbReference>
<accession>A0ABY2PH34</accession>
<reference evidence="2 3" key="1">
    <citation type="submission" date="2019-04" db="EMBL/GenBank/DDBJ databases">
        <title>Streptomyces rhizosphaericola sp. nov., an actinobacterium isolated from the wheat rhizosphere.</title>
        <authorList>
            <person name="Vargas Hoyos H.A."/>
            <person name="Santos S.N."/>
            <person name="Genuario D.B."/>
            <person name="Melo I.S."/>
            <person name="Da Silva L.J."/>
            <person name="Da Silva F.S.P."/>
            <person name="Zucchi T.D."/>
        </authorList>
    </citation>
    <scope>NUCLEOTIDE SEQUENCE [LARGE SCALE GENOMIC DNA]</scope>
    <source>
        <strain evidence="2 3">1AS2c</strain>
    </source>
</reference>
<gene>
    <name evidence="2" type="ORF">E5Z02_11125</name>
</gene>